<gene>
    <name evidence="1" type="ORF">WI38_31960</name>
</gene>
<evidence type="ECO:0000313" key="1">
    <source>
        <dbReference type="EMBL" id="KUZ82031.1"/>
    </source>
</evidence>
<protein>
    <submittedName>
        <fullName evidence="1">Uncharacterized protein</fullName>
    </submittedName>
</protein>
<accession>A0A102N571</accession>
<name>A0A102N571_9BURK</name>
<proteinExistence type="predicted"/>
<dbReference type="EMBL" id="LOTN01000071">
    <property type="protein sequence ID" value="KUZ82031.1"/>
    <property type="molecule type" value="Genomic_DNA"/>
</dbReference>
<dbReference type="AlphaFoldDB" id="A0A102N571"/>
<dbReference type="Proteomes" id="UP000065521">
    <property type="component" value="Unassembled WGS sequence"/>
</dbReference>
<dbReference type="RefSeq" id="WP_059610279.1">
    <property type="nucleotide sequence ID" value="NZ_JBGRUP010000004.1"/>
</dbReference>
<evidence type="ECO:0000313" key="2">
    <source>
        <dbReference type="Proteomes" id="UP000065521"/>
    </source>
</evidence>
<sequence length="130" mass="13756">MAGFVTVFNSYNEPITNLLVGNNVAGNVAGWSAGPTPPQYTPSGLKVARSKYPSTSPVFAYGDNSLVFPWDSRTGKTTVSIPTDQSLDDDLILYLTQNDAILLTARGVVINTSPVTTTLSLAEMEKDGAA</sequence>
<comment type="caution">
    <text evidence="1">The sequence shown here is derived from an EMBL/GenBank/DDBJ whole genome shotgun (WGS) entry which is preliminary data.</text>
</comment>
<reference evidence="1 2" key="1">
    <citation type="submission" date="2015-11" db="EMBL/GenBank/DDBJ databases">
        <title>Expanding the genomic diversity of Burkholderia species for the development of highly accurate diagnostics.</title>
        <authorList>
            <person name="Sahl J."/>
            <person name="Keim P."/>
            <person name="Wagner D."/>
        </authorList>
    </citation>
    <scope>NUCLEOTIDE SEQUENCE [LARGE SCALE GENOMIC DNA]</scope>
    <source>
        <strain evidence="1 2">RF32-BP4</strain>
    </source>
</reference>
<organism evidence="1 2">
    <name type="scientific">Burkholderia ubonensis</name>
    <dbReference type="NCBI Taxonomy" id="101571"/>
    <lineage>
        <taxon>Bacteria</taxon>
        <taxon>Pseudomonadati</taxon>
        <taxon>Pseudomonadota</taxon>
        <taxon>Betaproteobacteria</taxon>
        <taxon>Burkholderiales</taxon>
        <taxon>Burkholderiaceae</taxon>
        <taxon>Burkholderia</taxon>
        <taxon>Burkholderia cepacia complex</taxon>
    </lineage>
</organism>